<dbReference type="EMBL" id="JAKNFS010000029">
    <property type="protein sequence ID" value="MCG4767002.1"/>
    <property type="molecule type" value="Genomic_DNA"/>
</dbReference>
<proteinExistence type="predicted"/>
<evidence type="ECO:0000313" key="2">
    <source>
        <dbReference type="Proteomes" id="UP001199915"/>
    </source>
</evidence>
<organism evidence="1 2">
    <name type="scientific">Fusicatenibacter saccharivorans</name>
    <dbReference type="NCBI Taxonomy" id="1150298"/>
    <lineage>
        <taxon>Bacteria</taxon>
        <taxon>Bacillati</taxon>
        <taxon>Bacillota</taxon>
        <taxon>Clostridia</taxon>
        <taxon>Lachnospirales</taxon>
        <taxon>Lachnospiraceae</taxon>
        <taxon>Fusicatenibacter</taxon>
    </lineage>
</organism>
<protein>
    <submittedName>
        <fullName evidence="1">Uncharacterized protein</fullName>
    </submittedName>
</protein>
<dbReference type="AlphaFoldDB" id="A0AAE3JYF9"/>
<accession>A0AAE3JYF9</accession>
<sequence>MKIPLPCKFGELSDCDGKLLPLCGVHWFDWMSGRQYTYFFETGDQWHPYTFYETRQEQQPFSMEIPDDLLSDGLIKEKGYPLRGAGKVLGVDYRDGKLYVTFIITSNYYEHIRVECDSNGYYIPGGNIIFPPSWDTEERREHAVLKSRRFYTNRPSEQ</sequence>
<comment type="caution">
    <text evidence="1">The sequence shown here is derived from an EMBL/GenBank/DDBJ whole genome shotgun (WGS) entry which is preliminary data.</text>
</comment>
<gene>
    <name evidence="1" type="ORF">L0N21_16035</name>
</gene>
<dbReference type="RefSeq" id="WP_118640187.1">
    <property type="nucleotide sequence ID" value="NZ_JAKNFS010000029.1"/>
</dbReference>
<reference evidence="1" key="1">
    <citation type="submission" date="2022-01" db="EMBL/GenBank/DDBJ databases">
        <title>Collection of gut derived symbiotic bacterial strains cultured from healthy donors.</title>
        <authorList>
            <person name="Lin H."/>
            <person name="Kohout C."/>
            <person name="Waligurski E."/>
            <person name="Pamer E.G."/>
        </authorList>
    </citation>
    <scope>NUCLEOTIDE SEQUENCE</scope>
    <source>
        <strain evidence="1">DFI.5.49</strain>
    </source>
</reference>
<name>A0AAE3JYF9_9FIRM</name>
<dbReference type="Proteomes" id="UP001199915">
    <property type="component" value="Unassembled WGS sequence"/>
</dbReference>
<evidence type="ECO:0000313" key="1">
    <source>
        <dbReference type="EMBL" id="MCG4767002.1"/>
    </source>
</evidence>